<dbReference type="STRING" id="4432.A0A1U7Z0J8"/>
<dbReference type="GeneID" id="104589776"/>
<evidence type="ECO:0000259" key="1">
    <source>
        <dbReference type="Pfam" id="PF25597"/>
    </source>
</evidence>
<organism evidence="2 3">
    <name type="scientific">Nelumbo nucifera</name>
    <name type="common">Sacred lotus</name>
    <dbReference type="NCBI Taxonomy" id="4432"/>
    <lineage>
        <taxon>Eukaryota</taxon>
        <taxon>Viridiplantae</taxon>
        <taxon>Streptophyta</taxon>
        <taxon>Embryophyta</taxon>
        <taxon>Tracheophyta</taxon>
        <taxon>Spermatophyta</taxon>
        <taxon>Magnoliopsida</taxon>
        <taxon>Proteales</taxon>
        <taxon>Nelumbonaceae</taxon>
        <taxon>Nelumbo</taxon>
    </lineage>
</organism>
<dbReference type="OMA" id="THIPPIW"/>
<feature type="domain" description="Retroviral polymerase SH3-like" evidence="1">
    <location>
        <begin position="62"/>
        <end position="124"/>
    </location>
</feature>
<name>A0A1U7Z0J8_NELNU</name>
<dbReference type="OrthoDB" id="1750165at2759"/>
<dbReference type="Proteomes" id="UP000189703">
    <property type="component" value="Unplaced"/>
</dbReference>
<dbReference type="PANTHER" id="PTHR42648">
    <property type="entry name" value="TRANSPOSASE, PUTATIVE-RELATED"/>
    <property type="match status" value="1"/>
</dbReference>
<dbReference type="PANTHER" id="PTHR42648:SF31">
    <property type="entry name" value="RNA-DIRECTED DNA POLYMERASE"/>
    <property type="match status" value="1"/>
</dbReference>
<evidence type="ECO:0000313" key="2">
    <source>
        <dbReference type="Proteomes" id="UP000189703"/>
    </source>
</evidence>
<dbReference type="RefSeq" id="XP_010246512.1">
    <property type="nucleotide sequence ID" value="XM_010248210.1"/>
</dbReference>
<proteinExistence type="predicted"/>
<keyword evidence="2" id="KW-1185">Reference proteome</keyword>
<sequence length="257" mass="29421">MVNFAHLEDCAVTNSGIKLKDKANSMSLWHKRLPIEILDWKTPFEILYNKALEYHMLKVFGCLCYATNTKPAKDKFSTRAFKCVFIGYQPGQKAYKVYDLTSKQVFTSRDVIFFENVFPFKQETDSILPLPMSTADSEHVFEESVILEPISQPEPSSPAPDLTPDLDLELTDHSTPDQISDVELAIEMLPLQPDLDFQQTRHSTRIRNKPTWMKDFVTNLSFTDPTATTNVTTIQEPKSYKEASVKAEWVQAMNKEL</sequence>
<evidence type="ECO:0000313" key="3">
    <source>
        <dbReference type="RefSeq" id="XP_010246512.1"/>
    </source>
</evidence>
<dbReference type="eggNOG" id="KOG0017">
    <property type="taxonomic scope" value="Eukaryota"/>
</dbReference>
<gene>
    <name evidence="3" type="primary">LOC104589776</name>
</gene>
<dbReference type="InterPro" id="IPR039537">
    <property type="entry name" value="Retrotran_Ty1/copia-like"/>
</dbReference>
<accession>A0A1U7Z0J8</accession>
<dbReference type="KEGG" id="nnu:104589776"/>
<dbReference type="AlphaFoldDB" id="A0A1U7Z0J8"/>
<dbReference type="Pfam" id="PF25597">
    <property type="entry name" value="SH3_retrovirus"/>
    <property type="match status" value="1"/>
</dbReference>
<dbReference type="InterPro" id="IPR057670">
    <property type="entry name" value="SH3_retrovirus"/>
</dbReference>
<dbReference type="InParanoid" id="A0A1U7Z0J8"/>
<reference evidence="3" key="1">
    <citation type="submission" date="2025-08" db="UniProtKB">
        <authorList>
            <consortium name="RefSeq"/>
        </authorList>
    </citation>
    <scope>IDENTIFICATION</scope>
</reference>
<protein>
    <submittedName>
        <fullName evidence="3">Uncharacterized protein LOC104589776</fullName>
    </submittedName>
</protein>